<protein>
    <submittedName>
        <fullName evidence="2">Uncharacterized protein</fullName>
    </submittedName>
</protein>
<sequence>MSVNQDNQQEFELAEDFPLLVIPVYPAGDQAGLHWKNDPKEPFQRNAVIQRKGRVDIRCEHKDIIHGYLSEDSDDPYTLIILQFRFDPNGIAARIKEVHVSIKFAAMTASAADPEVVEIYPDGGFFVAPTTQREQIRHTAGIGIGAGAAGMEVRGLFQHDKTVERDRVDYAWLRGSIDVTRGFGRSDAVSWDFLENPRAKSGVVSSMQGAILLWRENMEPFTARVTLNATMDTRTRIDTLFTKDPKEDDVWYDPNKPPTNRLHKYDVDNLGALDINALCDVTFRTILENTTKTKV</sequence>
<name>A0A8H6QGA0_9EURO</name>
<keyword evidence="3" id="KW-1185">Reference proteome</keyword>
<comment type="caution">
    <text evidence="2">The sequence shown here is derived from an EMBL/GenBank/DDBJ whole genome shotgun (WGS) entry which is preliminary data.</text>
</comment>
<gene>
    <name evidence="1" type="ORF">CNMCM5793_006495</name>
    <name evidence="2" type="ORF">CNMCM6106_007411</name>
</gene>
<accession>A0A8H6QGA0</accession>
<evidence type="ECO:0000313" key="3">
    <source>
        <dbReference type="Proteomes" id="UP000630445"/>
    </source>
</evidence>
<dbReference type="Proteomes" id="UP000662466">
    <property type="component" value="Unassembled WGS sequence"/>
</dbReference>
<dbReference type="Proteomes" id="UP000630445">
    <property type="component" value="Unassembled WGS sequence"/>
</dbReference>
<proteinExistence type="predicted"/>
<evidence type="ECO:0000313" key="1">
    <source>
        <dbReference type="EMBL" id="KAF7136880.1"/>
    </source>
</evidence>
<dbReference type="OrthoDB" id="3796612at2759"/>
<dbReference type="EMBL" id="JACBAD010001699">
    <property type="protein sequence ID" value="KAF7136880.1"/>
    <property type="molecule type" value="Genomic_DNA"/>
</dbReference>
<dbReference type="EMBL" id="JACBAF010001779">
    <property type="protein sequence ID" value="KAF7173296.1"/>
    <property type="molecule type" value="Genomic_DNA"/>
</dbReference>
<evidence type="ECO:0000313" key="2">
    <source>
        <dbReference type="EMBL" id="KAF7173296.1"/>
    </source>
</evidence>
<reference evidence="2" key="1">
    <citation type="submission" date="2020-06" db="EMBL/GenBank/DDBJ databases">
        <title>Draft genome sequences of strains closely related to Aspergillus parafelis and Aspergillus hiratsukae.</title>
        <authorList>
            <person name="Dos Santos R.A.C."/>
            <person name="Rivero-Menendez O."/>
            <person name="Steenwyk J.L."/>
            <person name="Mead M.E."/>
            <person name="Goldman G.H."/>
            <person name="Alastruey-Izquierdo A."/>
            <person name="Rokas A."/>
        </authorList>
    </citation>
    <scope>NUCLEOTIDE SEQUENCE</scope>
    <source>
        <strain evidence="1">CNM-CM5793</strain>
        <strain evidence="2">CNM-CM6106</strain>
    </source>
</reference>
<evidence type="ECO:0000313" key="4">
    <source>
        <dbReference type="Proteomes" id="UP000662466"/>
    </source>
</evidence>
<organism evidence="2 4">
    <name type="scientific">Aspergillus hiratsukae</name>
    <dbReference type="NCBI Taxonomy" id="1194566"/>
    <lineage>
        <taxon>Eukaryota</taxon>
        <taxon>Fungi</taxon>
        <taxon>Dikarya</taxon>
        <taxon>Ascomycota</taxon>
        <taxon>Pezizomycotina</taxon>
        <taxon>Eurotiomycetes</taxon>
        <taxon>Eurotiomycetidae</taxon>
        <taxon>Eurotiales</taxon>
        <taxon>Aspergillaceae</taxon>
        <taxon>Aspergillus</taxon>
        <taxon>Aspergillus subgen. Fumigati</taxon>
    </lineage>
</organism>
<dbReference type="AlphaFoldDB" id="A0A8H6QGA0"/>